<dbReference type="CDD" id="cd02247">
    <property type="entry name" value="cupin_pirin_C"/>
    <property type="match status" value="1"/>
</dbReference>
<dbReference type="RefSeq" id="WP_088819957.1">
    <property type="nucleotide sequence ID" value="NZ_CP019964.1"/>
</dbReference>
<dbReference type="InterPro" id="IPR012093">
    <property type="entry name" value="Pirin"/>
</dbReference>
<dbReference type="OrthoDB" id="23530at2157"/>
<proteinExistence type="inferred from homology"/>
<dbReference type="PANTHER" id="PTHR13903:SF8">
    <property type="entry name" value="PIRIN"/>
    <property type="match status" value="1"/>
</dbReference>
<dbReference type="EMBL" id="CP019964">
    <property type="protein sequence ID" value="ASI13762.1"/>
    <property type="molecule type" value="Genomic_DNA"/>
</dbReference>
<dbReference type="KEGG" id="marh:Mia14_0444"/>
<reference evidence="5 6" key="1">
    <citation type="journal article" date="2017" name="Nat. Commun.">
        <title>'ARMAN' archaea depend on association with euryarchaeal host in culture and in situ.</title>
        <authorList>
            <person name="Golyshina O."/>
            <person name="Toshchakov S."/>
            <person name="Makarova K."/>
            <person name="Gavrilov S."/>
            <person name="Korzhenkov A."/>
            <person name="La Cono V."/>
            <person name="Arcadi E."/>
            <person name="Nechitaylo T."/>
            <person name="Ferrer M."/>
            <person name="Kublanov I."/>
            <person name="Wolf Y."/>
            <person name="Yakimov M."/>
            <person name="Golyshin P."/>
            <person name="Slesarev A."/>
            <person name="Kozyavkin S."/>
        </authorList>
    </citation>
    <scope>NUCLEOTIDE SEQUENCE [LARGE SCALE GENOMIC DNA]</scope>
    <source>
        <strain evidence="5 6">Mia14</strain>
    </source>
</reference>
<dbReference type="Pfam" id="PF05726">
    <property type="entry name" value="Pirin_C"/>
    <property type="match status" value="1"/>
</dbReference>
<dbReference type="PIRSF" id="PIRSF006232">
    <property type="entry name" value="Pirin"/>
    <property type="match status" value="1"/>
</dbReference>
<dbReference type="Proteomes" id="UP000197679">
    <property type="component" value="Chromosome"/>
</dbReference>
<comment type="similarity">
    <text evidence="1 2">Belongs to the pirin family.</text>
</comment>
<name>A0A218NMR6_9ARCH</name>
<sequence length="285" mass="32189">MEKVIEKVIPGKSTHDGAGVKLFRVFSNIPDLTDPFLLLDNFGSSDIKDYIEGFPWHPHRGIETVTYVIKGKVDHRDSEDNQGTIYPGDLQWMSAGSGIFHEEMPKYIEEKNKIYPDMVGFQLWINLPANRKMSTPVYRSIKGKDVPSIRLGSSEIKLIAGRFGNDYGAYDGGTQDVTYMHVKLNDDRIAFSIKELYRAIIYVFEGYAKVGNSVYSKGQAIIFSEAGNSISVSGKGELMFMSGRPLKEPVAWYGPIVMNNYDQIKQALLELQHNAFVKDRKPLFE</sequence>
<dbReference type="PANTHER" id="PTHR13903">
    <property type="entry name" value="PIRIN-RELATED"/>
    <property type="match status" value="1"/>
</dbReference>
<evidence type="ECO:0000313" key="5">
    <source>
        <dbReference type="EMBL" id="ASI13762.1"/>
    </source>
</evidence>
<evidence type="ECO:0000259" key="4">
    <source>
        <dbReference type="Pfam" id="PF05726"/>
    </source>
</evidence>
<keyword evidence="6" id="KW-1185">Reference proteome</keyword>
<dbReference type="SUPFAM" id="SSF51182">
    <property type="entry name" value="RmlC-like cupins"/>
    <property type="match status" value="1"/>
</dbReference>
<dbReference type="InterPro" id="IPR008778">
    <property type="entry name" value="Pirin_C_dom"/>
</dbReference>
<feature type="domain" description="Pirin N-terminal" evidence="3">
    <location>
        <begin position="31"/>
        <end position="125"/>
    </location>
</feature>
<evidence type="ECO:0000259" key="3">
    <source>
        <dbReference type="Pfam" id="PF02678"/>
    </source>
</evidence>
<dbReference type="GeneID" id="33313999"/>
<feature type="domain" description="Pirin C-terminal" evidence="4">
    <location>
        <begin position="180"/>
        <end position="276"/>
    </location>
</feature>
<dbReference type="CDD" id="cd02909">
    <property type="entry name" value="cupin_pirin_N"/>
    <property type="match status" value="1"/>
</dbReference>
<protein>
    <submittedName>
        <fullName evidence="5">Pirin</fullName>
    </submittedName>
</protein>
<dbReference type="AlphaFoldDB" id="A0A218NMR6"/>
<organism evidence="5 6">
    <name type="scientific">Candidatus Mancarchaeum acidiphilum</name>
    <dbReference type="NCBI Taxonomy" id="1920749"/>
    <lineage>
        <taxon>Archaea</taxon>
        <taxon>Candidatus Micrarchaeota</taxon>
        <taxon>Candidatus Mancarchaeum</taxon>
    </lineage>
</organism>
<gene>
    <name evidence="5" type="ORF">Mia14_0444</name>
</gene>
<dbReference type="InterPro" id="IPR011051">
    <property type="entry name" value="RmlC_Cupin_sf"/>
</dbReference>
<dbReference type="InterPro" id="IPR014710">
    <property type="entry name" value="RmlC-like_jellyroll"/>
</dbReference>
<dbReference type="Pfam" id="PF02678">
    <property type="entry name" value="Pirin"/>
    <property type="match status" value="1"/>
</dbReference>
<evidence type="ECO:0000256" key="2">
    <source>
        <dbReference type="RuleBase" id="RU003457"/>
    </source>
</evidence>
<dbReference type="Gene3D" id="2.60.120.10">
    <property type="entry name" value="Jelly Rolls"/>
    <property type="match status" value="2"/>
</dbReference>
<evidence type="ECO:0000313" key="6">
    <source>
        <dbReference type="Proteomes" id="UP000197679"/>
    </source>
</evidence>
<evidence type="ECO:0000256" key="1">
    <source>
        <dbReference type="ARBA" id="ARBA00008416"/>
    </source>
</evidence>
<accession>A0A218NMR6</accession>
<dbReference type="InterPro" id="IPR003829">
    <property type="entry name" value="Pirin_N_dom"/>
</dbReference>